<dbReference type="RefSeq" id="WP_343842514.1">
    <property type="nucleotide sequence ID" value="NZ_BAAADO010000006.1"/>
</dbReference>
<dbReference type="InterPro" id="IPR016181">
    <property type="entry name" value="Acyl_CoA_acyltransferase"/>
</dbReference>
<proteinExistence type="predicted"/>
<dbReference type="CDD" id="cd04301">
    <property type="entry name" value="NAT_SF"/>
    <property type="match status" value="1"/>
</dbReference>
<name>A0ABN1BK91_9BACI</name>
<reference evidence="2 3" key="1">
    <citation type="journal article" date="2019" name="Int. J. Syst. Evol. Microbiol.">
        <title>The Global Catalogue of Microorganisms (GCM) 10K type strain sequencing project: providing services to taxonomists for standard genome sequencing and annotation.</title>
        <authorList>
            <consortium name="The Broad Institute Genomics Platform"/>
            <consortium name="The Broad Institute Genome Sequencing Center for Infectious Disease"/>
            <person name="Wu L."/>
            <person name="Ma J."/>
        </authorList>
    </citation>
    <scope>NUCLEOTIDE SEQUENCE [LARGE SCALE GENOMIC DNA]</scope>
    <source>
        <strain evidence="2 3">JCM 12389</strain>
    </source>
</reference>
<dbReference type="SUPFAM" id="SSF55729">
    <property type="entry name" value="Acyl-CoA N-acyltransferases (Nat)"/>
    <property type="match status" value="1"/>
</dbReference>
<accession>A0ABN1BK91</accession>
<evidence type="ECO:0000259" key="1">
    <source>
        <dbReference type="PROSITE" id="PS51186"/>
    </source>
</evidence>
<dbReference type="Pfam" id="PF00583">
    <property type="entry name" value="Acetyltransf_1"/>
    <property type="match status" value="1"/>
</dbReference>
<dbReference type="InterPro" id="IPR000182">
    <property type="entry name" value="GNAT_dom"/>
</dbReference>
<gene>
    <name evidence="2" type="ORF">GCM10008986_28710</name>
</gene>
<organism evidence="2 3">
    <name type="scientific">Salinibacillus aidingensis</name>
    <dbReference type="NCBI Taxonomy" id="237684"/>
    <lineage>
        <taxon>Bacteria</taxon>
        <taxon>Bacillati</taxon>
        <taxon>Bacillota</taxon>
        <taxon>Bacilli</taxon>
        <taxon>Bacillales</taxon>
        <taxon>Bacillaceae</taxon>
        <taxon>Salinibacillus</taxon>
    </lineage>
</organism>
<sequence>MDIDLKDNIKGVIRPYKEKDFNRIQDLNKEEGWTNLVENALNTKEAWKNSNVAFVIEIKGKGVVGYLRGFTDTRISLFICELLIDKKYRGLGLGKEFLHYLHNEYPATRIELLANCSSRSFYEGLGFRSFYGFRKSRQE</sequence>
<dbReference type="Proteomes" id="UP001500880">
    <property type="component" value="Unassembled WGS sequence"/>
</dbReference>
<comment type="caution">
    <text evidence="2">The sequence shown here is derived from an EMBL/GenBank/DDBJ whole genome shotgun (WGS) entry which is preliminary data.</text>
</comment>
<evidence type="ECO:0000313" key="3">
    <source>
        <dbReference type="Proteomes" id="UP001500880"/>
    </source>
</evidence>
<protein>
    <recommendedName>
        <fullName evidence="1">N-acetyltransferase domain-containing protein</fullName>
    </recommendedName>
</protein>
<dbReference type="EMBL" id="BAAADO010000006">
    <property type="protein sequence ID" value="GAA0499730.1"/>
    <property type="molecule type" value="Genomic_DNA"/>
</dbReference>
<dbReference type="PROSITE" id="PS51186">
    <property type="entry name" value="GNAT"/>
    <property type="match status" value="1"/>
</dbReference>
<dbReference type="Gene3D" id="3.40.630.30">
    <property type="match status" value="1"/>
</dbReference>
<keyword evidence="3" id="KW-1185">Reference proteome</keyword>
<feature type="domain" description="N-acetyltransferase" evidence="1">
    <location>
        <begin position="11"/>
        <end position="139"/>
    </location>
</feature>
<evidence type="ECO:0000313" key="2">
    <source>
        <dbReference type="EMBL" id="GAA0499730.1"/>
    </source>
</evidence>